<keyword evidence="8" id="KW-0966">Cell projection</keyword>
<dbReference type="EMBL" id="AGWX01000005">
    <property type="protein sequence ID" value="EKS34499.1"/>
    <property type="molecule type" value="Genomic_DNA"/>
</dbReference>
<protein>
    <submittedName>
        <fullName evidence="8">Flagellar biosynthetic protein FliQ</fullName>
    </submittedName>
</protein>
<feature type="transmembrane region" description="Helical" evidence="7">
    <location>
        <begin position="12"/>
        <end position="39"/>
    </location>
</feature>
<evidence type="ECO:0000256" key="6">
    <source>
        <dbReference type="ARBA" id="ARBA00023136"/>
    </source>
</evidence>
<dbReference type="Proteomes" id="UP000001096">
    <property type="component" value="Unassembled WGS sequence"/>
</dbReference>
<dbReference type="PATRIC" id="fig|883078.3.peg.4553"/>
<dbReference type="PANTHER" id="PTHR34040">
    <property type="entry name" value="FLAGELLAR BIOSYNTHETIC PROTEIN FLIQ"/>
    <property type="match status" value="1"/>
</dbReference>
<dbReference type="Pfam" id="PF01313">
    <property type="entry name" value="Bac_export_3"/>
    <property type="match status" value="1"/>
</dbReference>
<dbReference type="InterPro" id="IPR002191">
    <property type="entry name" value="Bac_export_3"/>
</dbReference>
<evidence type="ECO:0000256" key="5">
    <source>
        <dbReference type="ARBA" id="ARBA00022989"/>
    </source>
</evidence>
<keyword evidence="5 7" id="KW-1133">Transmembrane helix</keyword>
<keyword evidence="8" id="KW-0969">Cilium</keyword>
<evidence type="ECO:0000313" key="9">
    <source>
        <dbReference type="Proteomes" id="UP000001096"/>
    </source>
</evidence>
<evidence type="ECO:0000256" key="4">
    <source>
        <dbReference type="ARBA" id="ARBA00022692"/>
    </source>
</evidence>
<keyword evidence="6 7" id="KW-0472">Membrane</keyword>
<dbReference type="GO" id="GO:0009306">
    <property type="term" value="P:protein secretion"/>
    <property type="evidence" value="ECO:0007669"/>
    <property type="project" value="InterPro"/>
</dbReference>
<evidence type="ECO:0000256" key="7">
    <source>
        <dbReference type="SAM" id="Phobius"/>
    </source>
</evidence>
<keyword evidence="3" id="KW-1003">Cell membrane</keyword>
<dbReference type="PANTHER" id="PTHR34040:SF2">
    <property type="entry name" value="FLAGELLAR BIOSYNTHETIC PROTEIN FLIQ"/>
    <property type="match status" value="1"/>
</dbReference>
<gene>
    <name evidence="8" type="ORF">HMPREF9695_04409</name>
</gene>
<evidence type="ECO:0000313" key="8">
    <source>
        <dbReference type="EMBL" id="EKS34499.1"/>
    </source>
</evidence>
<name>K8P179_9BRAD</name>
<feature type="transmembrane region" description="Helical" evidence="7">
    <location>
        <begin position="51"/>
        <end position="70"/>
    </location>
</feature>
<dbReference type="AlphaFoldDB" id="K8P179"/>
<organism evidence="8 9">
    <name type="scientific">Afipia broomeae ATCC 49717</name>
    <dbReference type="NCBI Taxonomy" id="883078"/>
    <lineage>
        <taxon>Bacteria</taxon>
        <taxon>Pseudomonadati</taxon>
        <taxon>Pseudomonadota</taxon>
        <taxon>Alphaproteobacteria</taxon>
        <taxon>Hyphomicrobiales</taxon>
        <taxon>Nitrobacteraceae</taxon>
        <taxon>Afipia</taxon>
    </lineage>
</organism>
<reference evidence="8 9" key="1">
    <citation type="submission" date="2012-04" db="EMBL/GenBank/DDBJ databases">
        <title>The Genome Sequence of Afipia broomeae ATCC 49717.</title>
        <authorList>
            <consortium name="The Broad Institute Genome Sequencing Platform"/>
            <person name="Earl A."/>
            <person name="Ward D."/>
            <person name="Feldgarden M."/>
            <person name="Gevers D."/>
            <person name="Huys G."/>
            <person name="Walker B."/>
            <person name="Young S.K."/>
            <person name="Zeng Q."/>
            <person name="Gargeya S."/>
            <person name="Fitzgerald M."/>
            <person name="Haas B."/>
            <person name="Abouelleil A."/>
            <person name="Alvarado L."/>
            <person name="Arachchi H.M."/>
            <person name="Berlin A."/>
            <person name="Chapman S.B."/>
            <person name="Goldberg J."/>
            <person name="Griggs A."/>
            <person name="Gujja S."/>
            <person name="Hansen M."/>
            <person name="Howarth C."/>
            <person name="Imamovic A."/>
            <person name="Larimer J."/>
            <person name="McCowen C."/>
            <person name="Montmayeur A."/>
            <person name="Murphy C."/>
            <person name="Neiman D."/>
            <person name="Pearson M."/>
            <person name="Priest M."/>
            <person name="Roberts A."/>
            <person name="Saif S."/>
            <person name="Shea T."/>
            <person name="Sisk P."/>
            <person name="Sykes S."/>
            <person name="Wortman J."/>
            <person name="Nusbaum C."/>
            <person name="Birren B."/>
        </authorList>
    </citation>
    <scope>NUCLEOTIDE SEQUENCE [LARGE SCALE GENOMIC DNA]</scope>
    <source>
        <strain evidence="8 9">ATCC 49717</strain>
    </source>
</reference>
<dbReference type="eggNOG" id="COG1987">
    <property type="taxonomic scope" value="Bacteria"/>
</dbReference>
<dbReference type="GO" id="GO:0005886">
    <property type="term" value="C:plasma membrane"/>
    <property type="evidence" value="ECO:0007669"/>
    <property type="project" value="UniProtKB-SubCell"/>
</dbReference>
<evidence type="ECO:0000256" key="3">
    <source>
        <dbReference type="ARBA" id="ARBA00022475"/>
    </source>
</evidence>
<keyword evidence="8" id="KW-0282">Flagellum</keyword>
<comment type="caution">
    <text evidence="8">The sequence shown here is derived from an EMBL/GenBank/DDBJ whole genome shotgun (WGS) entry which is preliminary data.</text>
</comment>
<evidence type="ECO:0000256" key="2">
    <source>
        <dbReference type="ARBA" id="ARBA00006156"/>
    </source>
</evidence>
<keyword evidence="4 7" id="KW-0812">Transmembrane</keyword>
<sequence>MTGTEVIEAARDAILTVVLISAPLLIAGTIVGVAVSLFQALTQIQEMTLTYVPKIIATFVVFLFALPFMADASHRQFLRVVAHISGVGKMGAELRCLDIRFCTTGDFDGLRGAGRNNIGKRS</sequence>
<proteinExistence type="inferred from homology"/>
<evidence type="ECO:0000256" key="1">
    <source>
        <dbReference type="ARBA" id="ARBA00004651"/>
    </source>
</evidence>
<comment type="subcellular location">
    <subcellularLocation>
        <location evidence="1">Cell membrane</location>
        <topology evidence="1">Multi-pass membrane protein</topology>
    </subcellularLocation>
</comment>
<accession>K8P179</accession>
<dbReference type="PRINTS" id="PR00952">
    <property type="entry name" value="TYPE3IMQPROT"/>
</dbReference>
<comment type="similarity">
    <text evidence="2">Belongs to the FliQ/MopD/SpaQ family.</text>
</comment>
<keyword evidence="9" id="KW-1185">Reference proteome</keyword>
<dbReference type="HOGENOM" id="CLU_164516_0_1_5"/>